<dbReference type="InterPro" id="IPR008183">
    <property type="entry name" value="Aldose_1/G6P_1-epimerase"/>
</dbReference>
<dbReference type="CDD" id="cd09024">
    <property type="entry name" value="Aldose_epim_lacX"/>
    <property type="match status" value="1"/>
</dbReference>
<accession>A0A345VHT5</accession>
<dbReference type="GO" id="GO:0016853">
    <property type="term" value="F:isomerase activity"/>
    <property type="evidence" value="ECO:0007669"/>
    <property type="project" value="InterPro"/>
</dbReference>
<dbReference type="Pfam" id="PF01263">
    <property type="entry name" value="Aldose_epim"/>
    <property type="match status" value="1"/>
</dbReference>
<proteinExistence type="predicted"/>
<organism evidence="1 2">
    <name type="scientific">Streptococcus pluranimalium</name>
    <dbReference type="NCBI Taxonomy" id="82348"/>
    <lineage>
        <taxon>Bacteria</taxon>
        <taxon>Bacillati</taxon>
        <taxon>Bacillota</taxon>
        <taxon>Bacilli</taxon>
        <taxon>Lactobacillales</taxon>
        <taxon>Streptococcaceae</taxon>
        <taxon>Streptococcus</taxon>
    </lineage>
</organism>
<evidence type="ECO:0000313" key="1">
    <source>
        <dbReference type="EMBL" id="AXJ12287.1"/>
    </source>
</evidence>
<sequence length="298" mass="34006">MGLRLSNKHLTIAFKDLGGELTSIKDADGLEYLWQGDATYWGGQAPLLFPICGSLREDEAYYPENGKGLEKGTMPRHGLVRKCHFKGEQASQNEVVYTLESTDEMYASFPYRFQISSRYTLQDKTIRISYEVTNKEGTVRMPFTLGGHPGFNCPLLTNEAYEDYYLQFEKPETLTVPRVFPETGLVDLDDRSPFLENADKLELTYDLFKEDTLVLDRLESQTISLRSKNHDKGLNLHLGDFPFLVVWSTANKGPFVALEPWLGMSTSKNETDYFDEKINTQWLEPGESKAYAFSIEIL</sequence>
<reference evidence="1 2" key="1">
    <citation type="submission" date="2017-07" db="EMBL/GenBank/DDBJ databases">
        <title>Streptococcus pluranimalium as cause of bovine abortion.</title>
        <authorList>
            <person name="Rodriguez Campos S."/>
            <person name="Gobeli Brawand S."/>
            <person name="Brodard I."/>
            <person name="Rychener L."/>
            <person name="Perreten V."/>
        </authorList>
    </citation>
    <scope>NUCLEOTIDE SEQUENCE [LARGE SCALE GENOMIC DNA]</scope>
    <source>
        <strain evidence="1 2">14A0014</strain>
    </source>
</reference>
<dbReference type="RefSeq" id="WP_115129679.1">
    <property type="nucleotide sequence ID" value="NZ_CP022601.1"/>
</dbReference>
<dbReference type="Proteomes" id="UP000255411">
    <property type="component" value="Chromosome"/>
</dbReference>
<dbReference type="GO" id="GO:0030246">
    <property type="term" value="F:carbohydrate binding"/>
    <property type="evidence" value="ECO:0007669"/>
    <property type="project" value="InterPro"/>
</dbReference>
<gene>
    <name evidence="1" type="ORF">Sp14A_03530</name>
</gene>
<name>A0A345VHT5_9STRE</name>
<dbReference type="InterPro" id="IPR037481">
    <property type="entry name" value="LacX"/>
</dbReference>
<dbReference type="AlphaFoldDB" id="A0A345VHT5"/>
<dbReference type="SUPFAM" id="SSF74650">
    <property type="entry name" value="Galactose mutarotase-like"/>
    <property type="match status" value="1"/>
</dbReference>
<dbReference type="Gene3D" id="2.70.98.10">
    <property type="match status" value="1"/>
</dbReference>
<evidence type="ECO:0008006" key="3">
    <source>
        <dbReference type="Google" id="ProtNLM"/>
    </source>
</evidence>
<evidence type="ECO:0000313" key="2">
    <source>
        <dbReference type="Proteomes" id="UP000255411"/>
    </source>
</evidence>
<dbReference type="GO" id="GO:0005975">
    <property type="term" value="P:carbohydrate metabolic process"/>
    <property type="evidence" value="ECO:0007669"/>
    <property type="project" value="InterPro"/>
</dbReference>
<dbReference type="InterPro" id="IPR011013">
    <property type="entry name" value="Gal_mutarotase_sf_dom"/>
</dbReference>
<dbReference type="InterPro" id="IPR014718">
    <property type="entry name" value="GH-type_carb-bd"/>
</dbReference>
<protein>
    <recommendedName>
        <fullName evidence="3">Protein lacX</fullName>
    </recommendedName>
</protein>
<dbReference type="EMBL" id="CP022601">
    <property type="protein sequence ID" value="AXJ12287.1"/>
    <property type="molecule type" value="Genomic_DNA"/>
</dbReference>